<evidence type="ECO:0000256" key="6">
    <source>
        <dbReference type="ARBA" id="ARBA00022932"/>
    </source>
</evidence>
<accession>A0A378JJC1</accession>
<sequence>MFSKYNSLTVQLPKRLPAIFFLLGQELFQINQLTQAIKQAWLKQHDNEIESTTVFIESATDWAALENKANSYALFTNATLIDVRYDKKLLESAGKSFLQDYLNNPNPSCLLLFKAPNLPPKQLQFIFNHELVSIIQVITPNATLIKKWLHERLQKFGLSDPHIATLIYQFNEGNLFACAQFLEKLELIQEPHQSLTLDEIKDHLHNQTNYSLFELAQTCLIGDAIKAIQILKQTCNNKTEPTLILWLLAQEIRLLMKLHHLTQNGESLQNAANQLKIWPAKINLYQAALKRHDFSLLSSLLKQCKHLDMQIKTTQSKQVWQLLESITLSLCTAKKVGMFCLI</sequence>
<reference evidence="12 13" key="1">
    <citation type="submission" date="2018-06" db="EMBL/GenBank/DDBJ databases">
        <authorList>
            <consortium name="Pathogen Informatics"/>
            <person name="Doyle S."/>
        </authorList>
    </citation>
    <scope>NUCLEOTIDE SEQUENCE [LARGE SCALE GENOMIC DNA]</scope>
    <source>
        <strain evidence="12 13">NCTC13316</strain>
    </source>
</reference>
<dbReference type="InterPro" id="IPR010372">
    <property type="entry name" value="DNA_pol3_delta_N"/>
</dbReference>
<evidence type="ECO:0000256" key="7">
    <source>
        <dbReference type="ARBA" id="ARBA00034754"/>
    </source>
</evidence>
<keyword evidence="5" id="KW-0235">DNA replication</keyword>
<dbReference type="EMBL" id="UGOD01000001">
    <property type="protein sequence ID" value="STX51264.1"/>
    <property type="molecule type" value="Genomic_DNA"/>
</dbReference>
<evidence type="ECO:0000259" key="11">
    <source>
        <dbReference type="Pfam" id="PF21694"/>
    </source>
</evidence>
<gene>
    <name evidence="12" type="primary">holA</name>
    <name evidence="12" type="ORF">NCTC13316_01359</name>
</gene>
<name>A0A378JJC1_9GAMM</name>
<keyword evidence="4 12" id="KW-0548">Nucleotidyltransferase</keyword>
<dbReference type="SUPFAM" id="SSF48019">
    <property type="entry name" value="post-AAA+ oligomerization domain-like"/>
    <property type="match status" value="1"/>
</dbReference>
<dbReference type="InterPro" id="IPR008921">
    <property type="entry name" value="DNA_pol3_clamp-load_cplx_C"/>
</dbReference>
<dbReference type="EC" id="2.7.7.7" evidence="1 9"/>
<keyword evidence="3 12" id="KW-0808">Transferase</keyword>
<dbReference type="SUPFAM" id="SSF52540">
    <property type="entry name" value="P-loop containing nucleoside triphosphate hydrolases"/>
    <property type="match status" value="1"/>
</dbReference>
<dbReference type="Gene3D" id="1.20.272.10">
    <property type="match status" value="1"/>
</dbReference>
<dbReference type="Pfam" id="PF06144">
    <property type="entry name" value="DNA_pol3_delta"/>
    <property type="match status" value="1"/>
</dbReference>
<dbReference type="InterPro" id="IPR048466">
    <property type="entry name" value="DNA_pol3_delta-like_C"/>
</dbReference>
<dbReference type="GO" id="GO:0003887">
    <property type="term" value="F:DNA-directed DNA polymerase activity"/>
    <property type="evidence" value="ECO:0007669"/>
    <property type="project" value="UniProtKB-UniRule"/>
</dbReference>
<evidence type="ECO:0000256" key="8">
    <source>
        <dbReference type="ARBA" id="ARBA00049244"/>
    </source>
</evidence>
<dbReference type="PANTHER" id="PTHR34388:SF1">
    <property type="entry name" value="DNA POLYMERASE III SUBUNIT DELTA"/>
    <property type="match status" value="1"/>
</dbReference>
<keyword evidence="6" id="KW-0239">DNA-directed DNA polymerase</keyword>
<dbReference type="Gene3D" id="1.10.8.60">
    <property type="match status" value="1"/>
</dbReference>
<comment type="similarity">
    <text evidence="7">Belongs to the DNA polymerase HolA subunit family.</text>
</comment>
<evidence type="ECO:0000313" key="13">
    <source>
        <dbReference type="Proteomes" id="UP000254794"/>
    </source>
</evidence>
<dbReference type="Pfam" id="PF21694">
    <property type="entry name" value="DNA_pol3_delta_C"/>
    <property type="match status" value="1"/>
</dbReference>
<evidence type="ECO:0000256" key="4">
    <source>
        <dbReference type="ARBA" id="ARBA00022695"/>
    </source>
</evidence>
<dbReference type="RefSeq" id="WP_160116169.1">
    <property type="nucleotide sequence ID" value="NZ_CAAAHP010000001.1"/>
</dbReference>
<dbReference type="CDD" id="cd18138">
    <property type="entry name" value="HLD_clamp_pol_III_delta"/>
    <property type="match status" value="1"/>
</dbReference>
<keyword evidence="13" id="KW-1185">Reference proteome</keyword>
<dbReference type="GO" id="GO:0006261">
    <property type="term" value="P:DNA-templated DNA replication"/>
    <property type="evidence" value="ECO:0007669"/>
    <property type="project" value="TreeGrafter"/>
</dbReference>
<evidence type="ECO:0000256" key="2">
    <source>
        <dbReference type="ARBA" id="ARBA00017703"/>
    </source>
</evidence>
<dbReference type="InterPro" id="IPR005790">
    <property type="entry name" value="DNA_polIII_delta"/>
</dbReference>
<evidence type="ECO:0000256" key="1">
    <source>
        <dbReference type="ARBA" id="ARBA00012417"/>
    </source>
</evidence>
<feature type="domain" description="DNA polymerase III delta subunit-like C-terminal" evidence="11">
    <location>
        <begin position="212"/>
        <end position="319"/>
    </location>
</feature>
<feature type="domain" description="DNA polymerase III delta N-terminal" evidence="10">
    <location>
        <begin position="21"/>
        <end position="118"/>
    </location>
</feature>
<organism evidence="12 13">
    <name type="scientific">Legionella busanensis</name>
    <dbReference type="NCBI Taxonomy" id="190655"/>
    <lineage>
        <taxon>Bacteria</taxon>
        <taxon>Pseudomonadati</taxon>
        <taxon>Pseudomonadota</taxon>
        <taxon>Gammaproteobacteria</taxon>
        <taxon>Legionellales</taxon>
        <taxon>Legionellaceae</taxon>
        <taxon>Legionella</taxon>
    </lineage>
</organism>
<dbReference type="NCBIfam" id="TIGR01128">
    <property type="entry name" value="holA"/>
    <property type="match status" value="1"/>
</dbReference>
<dbReference type="InterPro" id="IPR027417">
    <property type="entry name" value="P-loop_NTPase"/>
</dbReference>
<evidence type="ECO:0000256" key="3">
    <source>
        <dbReference type="ARBA" id="ARBA00022679"/>
    </source>
</evidence>
<evidence type="ECO:0000256" key="9">
    <source>
        <dbReference type="NCBIfam" id="TIGR01128"/>
    </source>
</evidence>
<dbReference type="GO" id="GO:0003677">
    <property type="term" value="F:DNA binding"/>
    <property type="evidence" value="ECO:0007669"/>
    <property type="project" value="InterPro"/>
</dbReference>
<dbReference type="Proteomes" id="UP000254794">
    <property type="component" value="Unassembled WGS sequence"/>
</dbReference>
<dbReference type="OrthoDB" id="9770982at2"/>
<evidence type="ECO:0000256" key="5">
    <source>
        <dbReference type="ARBA" id="ARBA00022705"/>
    </source>
</evidence>
<evidence type="ECO:0000313" key="12">
    <source>
        <dbReference type="EMBL" id="STX51264.1"/>
    </source>
</evidence>
<evidence type="ECO:0000259" key="10">
    <source>
        <dbReference type="Pfam" id="PF06144"/>
    </source>
</evidence>
<dbReference type="AlphaFoldDB" id="A0A378JJC1"/>
<dbReference type="GO" id="GO:0009360">
    <property type="term" value="C:DNA polymerase III complex"/>
    <property type="evidence" value="ECO:0007669"/>
    <property type="project" value="UniProtKB-UniRule"/>
</dbReference>
<dbReference type="Gene3D" id="3.40.50.300">
    <property type="entry name" value="P-loop containing nucleotide triphosphate hydrolases"/>
    <property type="match status" value="1"/>
</dbReference>
<protein>
    <recommendedName>
        <fullName evidence="2 9">DNA polymerase III subunit delta</fullName>
        <ecNumber evidence="1 9">2.7.7.7</ecNumber>
    </recommendedName>
</protein>
<comment type="catalytic activity">
    <reaction evidence="8">
        <text>DNA(n) + a 2'-deoxyribonucleoside 5'-triphosphate = DNA(n+1) + diphosphate</text>
        <dbReference type="Rhea" id="RHEA:22508"/>
        <dbReference type="Rhea" id="RHEA-COMP:17339"/>
        <dbReference type="Rhea" id="RHEA-COMP:17340"/>
        <dbReference type="ChEBI" id="CHEBI:33019"/>
        <dbReference type="ChEBI" id="CHEBI:61560"/>
        <dbReference type="ChEBI" id="CHEBI:173112"/>
        <dbReference type="EC" id="2.7.7.7"/>
    </reaction>
</comment>
<dbReference type="PANTHER" id="PTHR34388">
    <property type="entry name" value="DNA POLYMERASE III SUBUNIT DELTA"/>
    <property type="match status" value="1"/>
</dbReference>
<proteinExistence type="inferred from homology"/>